<dbReference type="RefSeq" id="WP_253760145.1">
    <property type="nucleotide sequence ID" value="NZ_JAMZDZ010000001.1"/>
</dbReference>
<accession>A0ABV8LHZ5</accession>
<gene>
    <name evidence="1" type="ORF">ACFOZ4_04755</name>
</gene>
<name>A0ABV8LHZ5_9ACTN</name>
<dbReference type="InterPro" id="IPR029055">
    <property type="entry name" value="Ntn_hydrolases_N"/>
</dbReference>
<evidence type="ECO:0000313" key="1">
    <source>
        <dbReference type="EMBL" id="MFC4129909.1"/>
    </source>
</evidence>
<evidence type="ECO:0000313" key="2">
    <source>
        <dbReference type="Proteomes" id="UP001595816"/>
    </source>
</evidence>
<dbReference type="EMBL" id="JBHSAY010000003">
    <property type="protein sequence ID" value="MFC4129909.1"/>
    <property type="molecule type" value="Genomic_DNA"/>
</dbReference>
<dbReference type="SUPFAM" id="SSF144010">
    <property type="entry name" value="CofE-like"/>
    <property type="match status" value="1"/>
</dbReference>
<comment type="caution">
    <text evidence="1">The sequence shown here is derived from an EMBL/GenBank/DDBJ whole genome shotgun (WGS) entry which is preliminary data.</text>
</comment>
<dbReference type="Proteomes" id="UP001595816">
    <property type="component" value="Unassembled WGS sequence"/>
</dbReference>
<reference evidence="2" key="1">
    <citation type="journal article" date="2019" name="Int. J. Syst. Evol. Microbiol.">
        <title>The Global Catalogue of Microorganisms (GCM) 10K type strain sequencing project: providing services to taxonomists for standard genome sequencing and annotation.</title>
        <authorList>
            <consortium name="The Broad Institute Genomics Platform"/>
            <consortium name="The Broad Institute Genome Sequencing Center for Infectious Disease"/>
            <person name="Wu L."/>
            <person name="Ma J."/>
        </authorList>
    </citation>
    <scope>NUCLEOTIDE SEQUENCE [LARGE SCALE GENOMIC DNA]</scope>
    <source>
        <strain evidence="2">CGMCC 4.7289</strain>
    </source>
</reference>
<sequence length="632" mass="65940">MAGLGALISCPPSAADALADALAARGSDVARHRAGSATLIVRAALPIVHELDGCVAVVDGVAELSALLSAYRQKGPSGLLGGPDPYALILRDPKRHGLMLARNGDGPPLYYAQTVTGILVASEPEALLAAGVPAVPDQQVVADFLDTGACDASDRTFYTALRRVLPGQVLALDIEVTDHTPAVSRRPRAMSARMALRWAITPGRLGVRLTQGPVSAAVYGATEAAEIPVKVIAESAQAPLAGKLDLAEYVADVGEPLPDLESYLIWDTARRVAGEIDALLDAAPPGTHLARLADRVGSRYGVELRFPRCDAAADADWSELAVSMPPVAPPPSTADVLRRIGPDLAASVLHGAPSVAAVGQLGALLDGDPSAAEALFRRHVLAYWLARHAPATPAEPPPDDVVAGGRTWRRTPVETDILQPGDPLPEKLAWYVAETASGATEPWYVLVSAKAVAVTQGRVRPVWEITPGIAARCVSALTGEPPWLAQSAIAYGSGSRAIMAAFCGRLRLARLADRFVTAPMRAVRPPRDAAAGAGRIGVTGPPRYGDDVAQEVLDTLAKVLTEAEYAQLAGCAVVGPTGLWGWAGPGTPDLVSALGTGDPFGDRRTPVVLAFAQPLRAARTPAGRKPSRRPRR</sequence>
<dbReference type="Gene3D" id="3.60.20.10">
    <property type="entry name" value="Glutamine Phosphoribosylpyrophosphate, subunit 1, domain 1"/>
    <property type="match status" value="1"/>
</dbReference>
<keyword evidence="2" id="KW-1185">Reference proteome</keyword>
<protein>
    <submittedName>
        <fullName evidence="1">Uncharacterized protein</fullName>
    </submittedName>
</protein>
<dbReference type="SUPFAM" id="SSF56235">
    <property type="entry name" value="N-terminal nucleophile aminohydrolases (Ntn hydrolases)"/>
    <property type="match status" value="1"/>
</dbReference>
<proteinExistence type="predicted"/>
<organism evidence="1 2">
    <name type="scientific">Hamadaea flava</name>
    <dbReference type="NCBI Taxonomy" id="1742688"/>
    <lineage>
        <taxon>Bacteria</taxon>
        <taxon>Bacillati</taxon>
        <taxon>Actinomycetota</taxon>
        <taxon>Actinomycetes</taxon>
        <taxon>Micromonosporales</taxon>
        <taxon>Micromonosporaceae</taxon>
        <taxon>Hamadaea</taxon>
    </lineage>
</organism>